<keyword evidence="2" id="KW-1185">Reference proteome</keyword>
<proteinExistence type="predicted"/>
<evidence type="ECO:0000313" key="1">
    <source>
        <dbReference type="EMBL" id="GAA2701424.1"/>
    </source>
</evidence>
<dbReference type="EMBL" id="BAAATE010000067">
    <property type="protein sequence ID" value="GAA2701424.1"/>
    <property type="molecule type" value="Genomic_DNA"/>
</dbReference>
<organism evidence="1 2">
    <name type="scientific">Nonomuraea recticatena</name>
    <dbReference type="NCBI Taxonomy" id="46178"/>
    <lineage>
        <taxon>Bacteria</taxon>
        <taxon>Bacillati</taxon>
        <taxon>Actinomycetota</taxon>
        <taxon>Actinomycetes</taxon>
        <taxon>Streptosporangiales</taxon>
        <taxon>Streptosporangiaceae</taxon>
        <taxon>Nonomuraea</taxon>
    </lineage>
</organism>
<evidence type="ECO:0000313" key="2">
    <source>
        <dbReference type="Proteomes" id="UP001501666"/>
    </source>
</evidence>
<gene>
    <name evidence="1" type="ORF">GCM10010412_099200</name>
</gene>
<protein>
    <submittedName>
        <fullName evidence="1">Uncharacterized protein</fullName>
    </submittedName>
</protein>
<name>A0ABN3THS8_9ACTN</name>
<comment type="caution">
    <text evidence="1">The sequence shown here is derived from an EMBL/GenBank/DDBJ whole genome shotgun (WGS) entry which is preliminary data.</text>
</comment>
<accession>A0ABN3THS8</accession>
<reference evidence="1 2" key="1">
    <citation type="journal article" date="2019" name="Int. J. Syst. Evol. Microbiol.">
        <title>The Global Catalogue of Microorganisms (GCM) 10K type strain sequencing project: providing services to taxonomists for standard genome sequencing and annotation.</title>
        <authorList>
            <consortium name="The Broad Institute Genomics Platform"/>
            <consortium name="The Broad Institute Genome Sequencing Center for Infectious Disease"/>
            <person name="Wu L."/>
            <person name="Ma J."/>
        </authorList>
    </citation>
    <scope>NUCLEOTIDE SEQUENCE [LARGE SCALE GENOMIC DNA]</scope>
    <source>
        <strain evidence="1 2">JCM 6835</strain>
    </source>
</reference>
<dbReference type="Proteomes" id="UP001501666">
    <property type="component" value="Unassembled WGS sequence"/>
</dbReference>
<sequence length="85" mass="8985">MPGTITNMSTTRNGSYSLSEIAHGFIEAGAEQDRLSKSAWVEKAVIYYAIAKGAPAATDEAFAEALADEQEAAAADDEFRERGAA</sequence>